<evidence type="ECO:0000256" key="1">
    <source>
        <dbReference type="SAM" id="SignalP"/>
    </source>
</evidence>
<organism evidence="2 3">
    <name type="scientific">Pedobacter fastidiosus</name>
    <dbReference type="NCBI Taxonomy" id="2765361"/>
    <lineage>
        <taxon>Bacteria</taxon>
        <taxon>Pseudomonadati</taxon>
        <taxon>Bacteroidota</taxon>
        <taxon>Sphingobacteriia</taxon>
        <taxon>Sphingobacteriales</taxon>
        <taxon>Sphingobacteriaceae</taxon>
        <taxon>Pedobacter</taxon>
    </lineage>
</organism>
<sequence length="145" mass="15930">MKKYLLIFTAFLIILSGCKKSSTQPSIANGTYSGVIKVSSSVYKMPTTIPISISFNNEKFAVIPDPTRKPATGSGTYSSKDGTANFTDSNVYTADFDWNLILNGEYTIEISGNNLMLTKQFKPTQPVNPAVSYAVITYQYILTKN</sequence>
<name>A0ABR7KTN3_9SPHI</name>
<gene>
    <name evidence="2" type="ORF">H7U22_13635</name>
</gene>
<evidence type="ECO:0000313" key="2">
    <source>
        <dbReference type="EMBL" id="MBC6111461.1"/>
    </source>
</evidence>
<dbReference type="RefSeq" id="WP_187071917.1">
    <property type="nucleotide sequence ID" value="NZ_JACRYL010000011.1"/>
</dbReference>
<dbReference type="EMBL" id="JACRYL010000011">
    <property type="protein sequence ID" value="MBC6111461.1"/>
    <property type="molecule type" value="Genomic_DNA"/>
</dbReference>
<keyword evidence="3" id="KW-1185">Reference proteome</keyword>
<feature type="signal peptide" evidence="1">
    <location>
        <begin position="1"/>
        <end position="21"/>
    </location>
</feature>
<evidence type="ECO:0008006" key="4">
    <source>
        <dbReference type="Google" id="ProtNLM"/>
    </source>
</evidence>
<feature type="chain" id="PRO_5046307566" description="Lipocalin-like domain-containing protein" evidence="1">
    <location>
        <begin position="22"/>
        <end position="145"/>
    </location>
</feature>
<reference evidence="2 3" key="1">
    <citation type="submission" date="2020-08" db="EMBL/GenBank/DDBJ databases">
        <authorList>
            <person name="Sun Q."/>
            <person name="Inoue M."/>
        </authorList>
    </citation>
    <scope>NUCLEOTIDE SEQUENCE [LARGE SCALE GENOMIC DNA]</scope>
    <source>
        <strain evidence="2 3">CCM 8938</strain>
    </source>
</reference>
<evidence type="ECO:0000313" key="3">
    <source>
        <dbReference type="Proteomes" id="UP000652755"/>
    </source>
</evidence>
<dbReference type="Proteomes" id="UP000652755">
    <property type="component" value="Unassembled WGS sequence"/>
</dbReference>
<keyword evidence="1" id="KW-0732">Signal</keyword>
<accession>A0ABR7KTN3</accession>
<comment type="caution">
    <text evidence="2">The sequence shown here is derived from an EMBL/GenBank/DDBJ whole genome shotgun (WGS) entry which is preliminary data.</text>
</comment>
<dbReference type="PROSITE" id="PS51257">
    <property type="entry name" value="PROKAR_LIPOPROTEIN"/>
    <property type="match status" value="1"/>
</dbReference>
<proteinExistence type="predicted"/>
<protein>
    <recommendedName>
        <fullName evidence="4">Lipocalin-like domain-containing protein</fullName>
    </recommendedName>
</protein>